<reference evidence="2" key="1">
    <citation type="journal article" date="2022" name="Proc. Natl. Acad. Sci. U.S.A.">
        <title>Life cycle and functional genomics of the unicellular red alga Galdieria for elucidating algal and plant evolution and industrial use.</title>
        <authorList>
            <person name="Hirooka S."/>
            <person name="Itabashi T."/>
            <person name="Ichinose T.M."/>
            <person name="Onuma R."/>
            <person name="Fujiwara T."/>
            <person name="Yamashita S."/>
            <person name="Jong L.W."/>
            <person name="Tomita R."/>
            <person name="Iwane A.H."/>
            <person name="Miyagishima S.Y."/>
        </authorList>
    </citation>
    <scope>NUCLEOTIDE SEQUENCE</scope>
    <source>
        <strain evidence="2">NBRC 102759</strain>
    </source>
</reference>
<dbReference type="EMBL" id="BQMJ01000006">
    <property type="protein sequence ID" value="GJQ09039.1"/>
    <property type="molecule type" value="Genomic_DNA"/>
</dbReference>
<protein>
    <recommendedName>
        <fullName evidence="1">Origin recognition complex subunit 3 N-terminal domain-containing protein</fullName>
    </recommendedName>
</protein>
<reference evidence="2" key="2">
    <citation type="submission" date="2022-01" db="EMBL/GenBank/DDBJ databases">
        <authorList>
            <person name="Hirooka S."/>
            <person name="Miyagishima S.Y."/>
        </authorList>
    </citation>
    <scope>NUCLEOTIDE SEQUENCE</scope>
    <source>
        <strain evidence="2">NBRC 102759</strain>
    </source>
</reference>
<dbReference type="GO" id="GO:0031261">
    <property type="term" value="C:DNA replication preinitiation complex"/>
    <property type="evidence" value="ECO:0007669"/>
    <property type="project" value="TreeGrafter"/>
</dbReference>
<dbReference type="AlphaFoldDB" id="A0A9C7UMV6"/>
<dbReference type="Pfam" id="PF07034">
    <property type="entry name" value="ORC3_N"/>
    <property type="match status" value="1"/>
</dbReference>
<dbReference type="GO" id="GO:0006270">
    <property type="term" value="P:DNA replication initiation"/>
    <property type="evidence" value="ECO:0007669"/>
    <property type="project" value="TreeGrafter"/>
</dbReference>
<gene>
    <name evidence="2" type="ORF">GpartN1_g830.t1</name>
</gene>
<dbReference type="GO" id="GO:0005664">
    <property type="term" value="C:nuclear origin of replication recognition complex"/>
    <property type="evidence" value="ECO:0007669"/>
    <property type="project" value="InterPro"/>
</dbReference>
<dbReference type="GO" id="GO:0003688">
    <property type="term" value="F:DNA replication origin binding"/>
    <property type="evidence" value="ECO:0007669"/>
    <property type="project" value="TreeGrafter"/>
</dbReference>
<evidence type="ECO:0000313" key="2">
    <source>
        <dbReference type="EMBL" id="GJQ09039.1"/>
    </source>
</evidence>
<dbReference type="InterPro" id="IPR045667">
    <property type="entry name" value="ORC3_N"/>
</dbReference>
<organism evidence="2 3">
    <name type="scientific">Galdieria partita</name>
    <dbReference type="NCBI Taxonomy" id="83374"/>
    <lineage>
        <taxon>Eukaryota</taxon>
        <taxon>Rhodophyta</taxon>
        <taxon>Bangiophyceae</taxon>
        <taxon>Galdieriales</taxon>
        <taxon>Galdieriaceae</taxon>
        <taxon>Galdieria</taxon>
    </lineage>
</organism>
<dbReference type="Proteomes" id="UP001061958">
    <property type="component" value="Unassembled WGS sequence"/>
</dbReference>
<dbReference type="InterPro" id="IPR020795">
    <property type="entry name" value="ORC3"/>
</dbReference>
<dbReference type="OrthoDB" id="7708at2759"/>
<evidence type="ECO:0000259" key="1">
    <source>
        <dbReference type="Pfam" id="PF07034"/>
    </source>
</evidence>
<keyword evidence="3" id="KW-1185">Reference proteome</keyword>
<dbReference type="PANTHER" id="PTHR12748">
    <property type="entry name" value="ORIGIN RECOGNITION COMPLEX SUBUNIT 3"/>
    <property type="match status" value="1"/>
</dbReference>
<feature type="domain" description="Origin recognition complex subunit 3 N-terminal" evidence="1">
    <location>
        <begin position="8"/>
        <end position="328"/>
    </location>
</feature>
<evidence type="ECO:0000313" key="3">
    <source>
        <dbReference type="Proteomes" id="UP001061958"/>
    </source>
</evidence>
<comment type="caution">
    <text evidence="2">The sequence shown here is derived from an EMBL/GenBank/DDBJ whole genome shotgun (WGS) entry which is preliminary data.</text>
</comment>
<accession>A0A9C7UMV6</accession>
<proteinExistence type="predicted"/>
<name>A0A9C7UMV6_9RHOD</name>
<dbReference type="PANTHER" id="PTHR12748:SF0">
    <property type="entry name" value="ORIGIN RECOGNITION COMPLEX SUBUNIT 3"/>
    <property type="match status" value="1"/>
</dbReference>
<sequence>MIQAVQVFSEASRTCKTTKEPDKRKRIETSDTKSDLTWDFLINSSSKEQLLCYNFGDSWRCIKEEFYLSVQKHKEQVIQSIYSVLKETFADFSLPVVVLLGDSTENIQPHLVQQAVDYSQKVDPNMYHVVIKLRSTDFQSLSQAVRAVVEQCISKELFKDYLLELPQDHFVEMDPDSVGSPADFLLQWYHEVCSSRNPFNIIVLIEDIYPISDSILTKFIQWMSTLRNQQVKFCLITFANDDLSLFQAKVESQSRVSIALHPIYDSTSKDAFIQVLENIFVFNVPPFEISSQVLSFLRKKVIWDNISANEFLRLLKLTLFDFFSSTPLKSVKENECALNPQQTSNVFQDKLLQSILQKHGIKSFEEFKAHMQSILNDRNIAHGVLQWISKDVVTTCLINVPPLDLYDAAVKGSLNREKSLENIKNALLTQIPPLQLSGTLSKWWSKLEPYLEDTEWGKEIEDSFSRLILTSKEKISDNTEKKESTLESESCAKRNWNAAKRRKAMLETLRKRPNRDTDEVCSDLVHLLQKLVNFIDQTFSSPLAQLFTYSSLTHLLQISGYNSLCRKQWLPRNKDDYEYSKYRECILCSLPKGKKRIWPTEWFESSLQLWIERNDCTDQLRSKRDKLWTEFWKVMMELHYCGVIHILQKSQLFIERAIFD</sequence>
<dbReference type="GO" id="GO:0005656">
    <property type="term" value="C:nuclear pre-replicative complex"/>
    <property type="evidence" value="ECO:0007669"/>
    <property type="project" value="TreeGrafter"/>
</dbReference>